<dbReference type="GO" id="GO:0006974">
    <property type="term" value="P:DNA damage response"/>
    <property type="evidence" value="ECO:0007669"/>
    <property type="project" value="UniProtKB-KW"/>
</dbReference>
<keyword evidence="9" id="KW-1185">Reference proteome</keyword>
<dbReference type="EMBL" id="CATQJA010002591">
    <property type="protein sequence ID" value="CAJ0572103.1"/>
    <property type="molecule type" value="Genomic_DNA"/>
</dbReference>
<evidence type="ECO:0000256" key="4">
    <source>
        <dbReference type="ARBA" id="ARBA00023858"/>
    </source>
</evidence>
<feature type="domain" description="BRCT" evidence="7">
    <location>
        <begin position="514"/>
        <end position="600"/>
    </location>
</feature>
<dbReference type="InterPro" id="IPR051579">
    <property type="entry name" value="DDR_Transcriptional_Reg"/>
</dbReference>
<keyword evidence="3" id="KW-0539">Nucleus</keyword>
<feature type="compositionally biased region" description="Low complexity" evidence="6">
    <location>
        <begin position="161"/>
        <end position="171"/>
    </location>
</feature>
<dbReference type="Pfam" id="PF16589">
    <property type="entry name" value="BRCT_2"/>
    <property type="match status" value="1"/>
</dbReference>
<feature type="region of interest" description="Disordered" evidence="6">
    <location>
        <begin position="363"/>
        <end position="425"/>
    </location>
</feature>
<dbReference type="InterPro" id="IPR036420">
    <property type="entry name" value="BRCT_dom_sf"/>
</dbReference>
<feature type="compositionally biased region" description="Low complexity" evidence="6">
    <location>
        <begin position="382"/>
        <end position="413"/>
    </location>
</feature>
<evidence type="ECO:0000256" key="6">
    <source>
        <dbReference type="SAM" id="MobiDB-lite"/>
    </source>
</evidence>
<dbReference type="Gene3D" id="3.40.50.10190">
    <property type="entry name" value="BRCT domain"/>
    <property type="match status" value="4"/>
</dbReference>
<dbReference type="GO" id="GO:0044666">
    <property type="term" value="C:MLL3/4 complex"/>
    <property type="evidence" value="ECO:0007669"/>
    <property type="project" value="TreeGrafter"/>
</dbReference>
<evidence type="ECO:0000256" key="5">
    <source>
        <dbReference type="ARBA" id="ARBA00030146"/>
    </source>
</evidence>
<accession>A0AA36CPS7</accession>
<dbReference type="PANTHER" id="PTHR23196:SF1">
    <property type="entry name" value="PAX-INTERACTING PROTEIN 1"/>
    <property type="match status" value="1"/>
</dbReference>
<feature type="domain" description="BRCT" evidence="7">
    <location>
        <begin position="614"/>
        <end position="689"/>
    </location>
</feature>
<evidence type="ECO:0000313" key="8">
    <source>
        <dbReference type="EMBL" id="CAJ0572103.1"/>
    </source>
</evidence>
<protein>
    <recommendedName>
        <fullName evidence="4">PAX-interacting protein 1</fullName>
    </recommendedName>
    <alternativeName>
        <fullName evidence="5">PAX transactivation activation domain-interacting protein</fullName>
    </alternativeName>
</protein>
<evidence type="ECO:0000256" key="3">
    <source>
        <dbReference type="ARBA" id="ARBA00023242"/>
    </source>
</evidence>
<comment type="subcellular location">
    <subcellularLocation>
        <location evidence="1">Nucleus</location>
    </subcellularLocation>
</comment>
<feature type="compositionally biased region" description="Basic and acidic residues" evidence="6">
    <location>
        <begin position="1"/>
        <end position="13"/>
    </location>
</feature>
<dbReference type="PANTHER" id="PTHR23196">
    <property type="entry name" value="PAX TRANSCRIPTION ACTIVATION DOMAIN INTERACTING PROTEIN"/>
    <property type="match status" value="1"/>
</dbReference>
<feature type="region of interest" description="Disordered" evidence="6">
    <location>
        <begin position="1"/>
        <end position="229"/>
    </location>
</feature>
<dbReference type="InterPro" id="IPR001357">
    <property type="entry name" value="BRCT_dom"/>
</dbReference>
<evidence type="ECO:0000313" key="9">
    <source>
        <dbReference type="Proteomes" id="UP001177023"/>
    </source>
</evidence>
<reference evidence="8" key="1">
    <citation type="submission" date="2023-06" db="EMBL/GenBank/DDBJ databases">
        <authorList>
            <person name="Delattre M."/>
        </authorList>
    </citation>
    <scope>NUCLEOTIDE SEQUENCE</scope>
    <source>
        <strain evidence="8">AF72</strain>
    </source>
</reference>
<dbReference type="Pfam" id="PF16770">
    <property type="entry name" value="RTT107_BRCT_5"/>
    <property type="match status" value="1"/>
</dbReference>
<dbReference type="AlphaFoldDB" id="A0AA36CPS7"/>
<feature type="domain" description="BRCT" evidence="7">
    <location>
        <begin position="891"/>
        <end position="990"/>
    </location>
</feature>
<feature type="domain" description="BRCT" evidence="7">
    <location>
        <begin position="803"/>
        <end position="870"/>
    </location>
</feature>
<feature type="compositionally biased region" description="Pro residues" evidence="6">
    <location>
        <begin position="994"/>
        <end position="1011"/>
    </location>
</feature>
<evidence type="ECO:0000259" key="7">
    <source>
        <dbReference type="PROSITE" id="PS50172"/>
    </source>
</evidence>
<name>A0AA36CPS7_9BILA</name>
<keyword evidence="2" id="KW-0227">DNA damage</keyword>
<gene>
    <name evidence="8" type="ORF">MSPICULIGERA_LOCUS10497</name>
</gene>
<feature type="region of interest" description="Disordered" evidence="6">
    <location>
        <begin position="293"/>
        <end position="326"/>
    </location>
</feature>
<dbReference type="PROSITE" id="PS50172">
    <property type="entry name" value="BRCT"/>
    <property type="match status" value="4"/>
</dbReference>
<comment type="caution">
    <text evidence="8">The sequence shown here is derived from an EMBL/GenBank/DDBJ whole genome shotgun (WGS) entry which is preliminary data.</text>
</comment>
<evidence type="ECO:0000256" key="1">
    <source>
        <dbReference type="ARBA" id="ARBA00004123"/>
    </source>
</evidence>
<feature type="compositionally biased region" description="Low complexity" evidence="6">
    <location>
        <begin position="202"/>
        <end position="229"/>
    </location>
</feature>
<feature type="compositionally biased region" description="Low complexity" evidence="6">
    <location>
        <begin position="74"/>
        <end position="120"/>
    </location>
</feature>
<feature type="non-terminal residue" evidence="8">
    <location>
        <position position="1047"/>
    </location>
</feature>
<evidence type="ECO:0000256" key="2">
    <source>
        <dbReference type="ARBA" id="ARBA00022763"/>
    </source>
</evidence>
<feature type="region of interest" description="Disordered" evidence="6">
    <location>
        <begin position="992"/>
        <end position="1047"/>
    </location>
</feature>
<dbReference type="Proteomes" id="UP001177023">
    <property type="component" value="Unassembled WGS sequence"/>
</dbReference>
<organism evidence="8 9">
    <name type="scientific">Mesorhabditis spiculigera</name>
    <dbReference type="NCBI Taxonomy" id="96644"/>
    <lineage>
        <taxon>Eukaryota</taxon>
        <taxon>Metazoa</taxon>
        <taxon>Ecdysozoa</taxon>
        <taxon>Nematoda</taxon>
        <taxon>Chromadorea</taxon>
        <taxon>Rhabditida</taxon>
        <taxon>Rhabditina</taxon>
        <taxon>Rhabditomorpha</taxon>
        <taxon>Rhabditoidea</taxon>
        <taxon>Rhabditidae</taxon>
        <taxon>Mesorhabditinae</taxon>
        <taxon>Mesorhabditis</taxon>
    </lineage>
</organism>
<dbReference type="Pfam" id="PF00533">
    <property type="entry name" value="BRCT"/>
    <property type="match status" value="1"/>
</dbReference>
<sequence length="1047" mass="115399">MEGTIKQEIKQECIENGDATSPLGNLDPHRLRDMVVDQQPFPPPQHQPIQTMPAPGQMGWQPPDGGNPPPPMRPHQMQGMPMDQHQQMQPQQQTPQGSIPPQSPMGSPQQMPMQQQPGGPQFEGGQPGQPFYPGPPHPHQQMPPQSPATTMNTPGGPMPSPGYQQQQRMMGMPPPGQGAAGTPGGPPLHPQQYPAGYPMQNGQWAQGAPYPAGAQRPPGPPQGMQQQPRMPMHRPMGPFPGGPGGYPPGMPQNPAAFRGGPMVRPGQYPPSQPMRPYINSPSMNPADSGYFESNDSHSFPSPEGFSDLTFDAPASLPEMVPEPIPLEDQLPEPVLPAPVAPVDPALKADFVIIPRTRKRRNYTHTLATVIPPRELKRDGVQSPGSTSSRGSSSSSSATLSSSSGGSSGTSPAQTPSPPEPLWDPECDLLLLPSPDRLTSMIQGLPYPSKQCLNPIFHIYKILYHLPCDSSDYELPMHPQIRQIPPGSYPSQFVTRDPNLKVPPELCLSGCFFQYLDSEKLTHDRADQENIARTVKLLGGDIEFGIKTFNERQMLLTHVIIDSSQPAQAALKNAIYQSALPRRLRVVTSQWLCDVVSLKKLDAPWRAAHLPAPWDAHRPHSGKTIAFHGFTSDERTALQFMVDTIGARATPYLTPLHSLLIAKGETGEKITKAKEWNVPIVNYNWLLECYFGKMANIDLPQYQLGAPAQEVNTTPYALEQIDNLHRHMLLGWHALMPQEHERLMLAQQLQQKLQADKNVFPNLKYRELEAPSEEDIIEANEKRRKSKKPPHRFALCGFEQDVAERISKQIRFLGAEVVKDVEQCTHLVVLNGKRSVPLLKAIAIGAFVVRPEYILTSYESGKWQDAIAFMMKDDDSERMHGYNLKASIIRARNARVLQGIRIYITPSVDPSRATLQRLVELSGGEVDAERPTARQVGEHLERDGSYLIIGAEADVKLVEYLVEAHIPIYSPEFIFQAILRQEIDASSALRIVYPRPAPPQPPQPVQPAPQPPTSAQKAQQGHQPQVVVGRPGAQPAARLTPGPAPVRA</sequence>
<proteinExistence type="predicted"/>
<dbReference type="CDD" id="cd18432">
    <property type="entry name" value="BRCT_PAXIP1_rpt6_like"/>
    <property type="match status" value="1"/>
</dbReference>
<dbReference type="SMART" id="SM00292">
    <property type="entry name" value="BRCT"/>
    <property type="match status" value="4"/>
</dbReference>
<dbReference type="SUPFAM" id="SSF52113">
    <property type="entry name" value="BRCT domain"/>
    <property type="match status" value="4"/>
</dbReference>